<keyword evidence="1" id="KW-0472">Membrane</keyword>
<dbReference type="EMBL" id="KZ824455">
    <property type="protein sequence ID" value="RAK98199.1"/>
    <property type="molecule type" value="Genomic_DNA"/>
</dbReference>
<keyword evidence="1" id="KW-0812">Transmembrane</keyword>
<accession>A0A395GRY8</accession>
<feature type="transmembrane region" description="Helical" evidence="1">
    <location>
        <begin position="84"/>
        <end position="108"/>
    </location>
</feature>
<evidence type="ECO:0000256" key="1">
    <source>
        <dbReference type="SAM" id="Phobius"/>
    </source>
</evidence>
<dbReference type="VEuPathDB" id="FungiDB:BO80DRAFT_163472"/>
<dbReference type="GeneID" id="37218742"/>
<gene>
    <name evidence="2" type="ORF">BO80DRAFT_163472</name>
</gene>
<evidence type="ECO:0000313" key="2">
    <source>
        <dbReference type="EMBL" id="RAK98199.1"/>
    </source>
</evidence>
<reference evidence="2 3" key="1">
    <citation type="submission" date="2018-02" db="EMBL/GenBank/DDBJ databases">
        <title>The genomes of Aspergillus section Nigri reveals drivers in fungal speciation.</title>
        <authorList>
            <consortium name="DOE Joint Genome Institute"/>
            <person name="Vesth T.C."/>
            <person name="Nybo J."/>
            <person name="Theobald S."/>
            <person name="Brandl J."/>
            <person name="Frisvad J.C."/>
            <person name="Nielsen K.F."/>
            <person name="Lyhne E.K."/>
            <person name="Kogle M.E."/>
            <person name="Kuo A."/>
            <person name="Riley R."/>
            <person name="Clum A."/>
            <person name="Nolan M."/>
            <person name="Lipzen A."/>
            <person name="Salamov A."/>
            <person name="Henrissat B."/>
            <person name="Wiebenga A."/>
            <person name="De vries R.P."/>
            <person name="Grigoriev I.V."/>
            <person name="Mortensen U.H."/>
            <person name="Andersen M.R."/>
            <person name="Baker S.E."/>
        </authorList>
    </citation>
    <scope>NUCLEOTIDE SEQUENCE [LARGE SCALE GENOMIC DNA]</scope>
    <source>
        <strain evidence="2 3">CBS 121593</strain>
    </source>
</reference>
<dbReference type="AlphaFoldDB" id="A0A395GRY8"/>
<organism evidence="2 3">
    <name type="scientific">Aspergillus ibericus CBS 121593</name>
    <dbReference type="NCBI Taxonomy" id="1448316"/>
    <lineage>
        <taxon>Eukaryota</taxon>
        <taxon>Fungi</taxon>
        <taxon>Dikarya</taxon>
        <taxon>Ascomycota</taxon>
        <taxon>Pezizomycotina</taxon>
        <taxon>Eurotiomycetes</taxon>
        <taxon>Eurotiomycetidae</taxon>
        <taxon>Eurotiales</taxon>
        <taxon>Aspergillaceae</taxon>
        <taxon>Aspergillus</taxon>
        <taxon>Aspergillus subgen. Circumdati</taxon>
    </lineage>
</organism>
<name>A0A395GRY8_9EURO</name>
<protein>
    <recommendedName>
        <fullName evidence="4">Transmembrane protein</fullName>
    </recommendedName>
</protein>
<keyword evidence="3" id="KW-1185">Reference proteome</keyword>
<evidence type="ECO:0008006" key="4">
    <source>
        <dbReference type="Google" id="ProtNLM"/>
    </source>
</evidence>
<evidence type="ECO:0000313" key="3">
    <source>
        <dbReference type="Proteomes" id="UP000249402"/>
    </source>
</evidence>
<keyword evidence="1" id="KW-1133">Transmembrane helix</keyword>
<sequence length="111" mass="12422">MAHDRRAGLEGFAPFQPLAEAALVPIRMLRARRSPKKRHADGFSFHCNSQLLFHLSTFPSASSSSSSSFSTTPSTLRFPSFLPFYLLVPSSLLLFLLFSPFDCFWSAIPRP</sequence>
<dbReference type="Proteomes" id="UP000249402">
    <property type="component" value="Unassembled WGS sequence"/>
</dbReference>
<proteinExistence type="predicted"/>
<dbReference type="RefSeq" id="XP_025572527.1">
    <property type="nucleotide sequence ID" value="XM_025713877.1"/>
</dbReference>